<protein>
    <submittedName>
        <fullName evidence="2">Uncharacterized protein</fullName>
    </submittedName>
</protein>
<proteinExistence type="predicted"/>
<feature type="region of interest" description="Disordered" evidence="1">
    <location>
        <begin position="1"/>
        <end position="27"/>
    </location>
</feature>
<accession>A0ABR2MCM2</accession>
<sequence>MRSVNVEGSGIQVNLHQGGSGEYAKEPPHGNYHVIMVSFVVVSAANETARCHLNYLNCPRAKWSYSKIGQHKVYKLVDKEKVLRGAEDHESDFELVRPKKDRRRREELMASEAGDDKVGY</sequence>
<dbReference type="EMBL" id="JBBWWR010000009">
    <property type="protein sequence ID" value="KAK8961725.1"/>
    <property type="molecule type" value="Genomic_DNA"/>
</dbReference>
<evidence type="ECO:0000256" key="1">
    <source>
        <dbReference type="SAM" id="MobiDB-lite"/>
    </source>
</evidence>
<comment type="caution">
    <text evidence="2">The sequence shown here is derived from an EMBL/GenBank/DDBJ whole genome shotgun (WGS) entry which is preliminary data.</text>
</comment>
<name>A0ABR2MCM2_9ASPA</name>
<reference evidence="2 3" key="1">
    <citation type="journal article" date="2022" name="Nat. Plants">
        <title>Genomes of leafy and leafless Platanthera orchids illuminate the evolution of mycoheterotrophy.</title>
        <authorList>
            <person name="Li M.H."/>
            <person name="Liu K.W."/>
            <person name="Li Z."/>
            <person name="Lu H.C."/>
            <person name="Ye Q.L."/>
            <person name="Zhang D."/>
            <person name="Wang J.Y."/>
            <person name="Li Y.F."/>
            <person name="Zhong Z.M."/>
            <person name="Liu X."/>
            <person name="Yu X."/>
            <person name="Liu D.K."/>
            <person name="Tu X.D."/>
            <person name="Liu B."/>
            <person name="Hao Y."/>
            <person name="Liao X.Y."/>
            <person name="Jiang Y.T."/>
            <person name="Sun W.H."/>
            <person name="Chen J."/>
            <person name="Chen Y.Q."/>
            <person name="Ai Y."/>
            <person name="Zhai J.W."/>
            <person name="Wu S.S."/>
            <person name="Zhou Z."/>
            <person name="Hsiao Y.Y."/>
            <person name="Wu W.L."/>
            <person name="Chen Y.Y."/>
            <person name="Lin Y.F."/>
            <person name="Hsu J.L."/>
            <person name="Li C.Y."/>
            <person name="Wang Z.W."/>
            <person name="Zhao X."/>
            <person name="Zhong W.Y."/>
            <person name="Ma X.K."/>
            <person name="Ma L."/>
            <person name="Huang J."/>
            <person name="Chen G.Z."/>
            <person name="Huang M.Z."/>
            <person name="Huang L."/>
            <person name="Peng D.H."/>
            <person name="Luo Y.B."/>
            <person name="Zou S.Q."/>
            <person name="Chen S.P."/>
            <person name="Lan S."/>
            <person name="Tsai W.C."/>
            <person name="Van de Peer Y."/>
            <person name="Liu Z.J."/>
        </authorList>
    </citation>
    <scope>NUCLEOTIDE SEQUENCE [LARGE SCALE GENOMIC DNA]</scope>
    <source>
        <strain evidence="2">Lor288</strain>
    </source>
</reference>
<feature type="region of interest" description="Disordered" evidence="1">
    <location>
        <begin position="98"/>
        <end position="120"/>
    </location>
</feature>
<dbReference type="Proteomes" id="UP001412067">
    <property type="component" value="Unassembled WGS sequence"/>
</dbReference>
<organism evidence="2 3">
    <name type="scientific">Platanthera guangdongensis</name>
    <dbReference type="NCBI Taxonomy" id="2320717"/>
    <lineage>
        <taxon>Eukaryota</taxon>
        <taxon>Viridiplantae</taxon>
        <taxon>Streptophyta</taxon>
        <taxon>Embryophyta</taxon>
        <taxon>Tracheophyta</taxon>
        <taxon>Spermatophyta</taxon>
        <taxon>Magnoliopsida</taxon>
        <taxon>Liliopsida</taxon>
        <taxon>Asparagales</taxon>
        <taxon>Orchidaceae</taxon>
        <taxon>Orchidoideae</taxon>
        <taxon>Orchideae</taxon>
        <taxon>Orchidinae</taxon>
        <taxon>Platanthera</taxon>
    </lineage>
</organism>
<evidence type="ECO:0000313" key="2">
    <source>
        <dbReference type="EMBL" id="KAK8961725.1"/>
    </source>
</evidence>
<gene>
    <name evidence="2" type="ORF">KSP40_PGU015042</name>
</gene>
<keyword evidence="3" id="KW-1185">Reference proteome</keyword>
<evidence type="ECO:0000313" key="3">
    <source>
        <dbReference type="Proteomes" id="UP001412067"/>
    </source>
</evidence>